<reference evidence="1 2" key="1">
    <citation type="submission" date="2010-12" db="EMBL/GenBank/DDBJ databases">
        <authorList>
            <person name="Muzny D."/>
            <person name="Qin X."/>
            <person name="Deng J."/>
            <person name="Jiang H."/>
            <person name="Liu Y."/>
            <person name="Qu J."/>
            <person name="Song X.-Z."/>
            <person name="Zhang L."/>
            <person name="Thornton R."/>
            <person name="Coyle M."/>
            <person name="Francisco L."/>
            <person name="Jackson L."/>
            <person name="Javaid M."/>
            <person name="Korchina V."/>
            <person name="Kovar C."/>
            <person name="Mata R."/>
            <person name="Mathew T."/>
            <person name="Ngo R."/>
            <person name="Nguyen L."/>
            <person name="Nguyen N."/>
            <person name="Okwuonu G."/>
            <person name="Ongeri F."/>
            <person name="Pham C."/>
            <person name="Simmons D."/>
            <person name="Wilczek-Boney K."/>
            <person name="Hale W."/>
            <person name="Jakkamsetti A."/>
            <person name="Pham P."/>
            <person name="Ruth R."/>
            <person name="San Lucas F."/>
            <person name="Warren J."/>
            <person name="Zhang J."/>
            <person name="Zhao Z."/>
            <person name="Zhou C."/>
            <person name="Zhu D."/>
            <person name="Lee S."/>
            <person name="Bess C."/>
            <person name="Blankenburg K."/>
            <person name="Forbes L."/>
            <person name="Fu Q."/>
            <person name="Gubbala S."/>
            <person name="Hirani K."/>
            <person name="Jayaseelan J.C."/>
            <person name="Lara F."/>
            <person name="Munidasa M."/>
            <person name="Palculict T."/>
            <person name="Patil S."/>
            <person name="Pu L.-L."/>
            <person name="Saada N."/>
            <person name="Tang L."/>
            <person name="Weissenberger G."/>
            <person name="Zhu Y."/>
            <person name="Hemphill L."/>
            <person name="Shang Y."/>
            <person name="Youmans B."/>
            <person name="Ayvaz T."/>
            <person name="Ross M."/>
            <person name="Santibanez J."/>
            <person name="Aqrawi P."/>
            <person name="Gross S."/>
            <person name="Joshi V."/>
            <person name="Fowler G."/>
            <person name="Nazareth L."/>
            <person name="Reid J."/>
            <person name="Worley K."/>
            <person name="Petrosino J."/>
            <person name="Highlander S."/>
            <person name="Gibbs R."/>
        </authorList>
    </citation>
    <scope>NUCLEOTIDE SEQUENCE [LARGE SCALE GENOMIC DNA]</scope>
    <source>
        <strain evidence="1 2">DSM 15606</strain>
    </source>
</reference>
<gene>
    <name evidence="1" type="ORF">HMPREF9420_1418</name>
</gene>
<evidence type="ECO:0000313" key="2">
    <source>
        <dbReference type="Proteomes" id="UP000003874"/>
    </source>
</evidence>
<protein>
    <submittedName>
        <fullName evidence="1">Uncharacterized protein</fullName>
    </submittedName>
</protein>
<organism evidence="1 2">
    <name type="scientific">Segatella salivae DSM 15606</name>
    <dbReference type="NCBI Taxonomy" id="888832"/>
    <lineage>
        <taxon>Bacteria</taxon>
        <taxon>Pseudomonadati</taxon>
        <taxon>Bacteroidota</taxon>
        <taxon>Bacteroidia</taxon>
        <taxon>Bacteroidales</taxon>
        <taxon>Prevotellaceae</taxon>
        <taxon>Segatella</taxon>
    </lineage>
</organism>
<dbReference type="AlphaFoldDB" id="E6MPK0"/>
<keyword evidence="2" id="KW-1185">Reference proteome</keyword>
<comment type="caution">
    <text evidence="1">The sequence shown here is derived from an EMBL/GenBank/DDBJ whole genome shotgun (WGS) entry which is preliminary data.</text>
</comment>
<dbReference type="HOGENOM" id="CLU_3203641_0_0_10"/>
<accession>E6MPK0</accession>
<evidence type="ECO:0000313" key="1">
    <source>
        <dbReference type="EMBL" id="EFV04445.1"/>
    </source>
</evidence>
<name>E6MPK0_9BACT</name>
<proteinExistence type="predicted"/>
<dbReference type="Proteomes" id="UP000003874">
    <property type="component" value="Unassembled WGS sequence"/>
</dbReference>
<sequence length="45" mass="5356">MGKHENYHEKSLCKFIKTINYAHKHESTTKPTNIKQRKKKCLVTI</sequence>
<dbReference type="EMBL" id="AEQO01000121">
    <property type="protein sequence ID" value="EFV04445.1"/>
    <property type="molecule type" value="Genomic_DNA"/>
</dbReference>